<dbReference type="PROSITE" id="PS01162">
    <property type="entry name" value="QOR_ZETA_CRYSTAL"/>
    <property type="match status" value="1"/>
</dbReference>
<feature type="active site" description="Proton acceptor; for dehydratase activity" evidence="7">
    <location>
        <position position="230"/>
    </location>
</feature>
<evidence type="ECO:0000259" key="9">
    <source>
        <dbReference type="PROSITE" id="PS52019"/>
    </source>
</evidence>
<dbReference type="InterPro" id="IPR049552">
    <property type="entry name" value="PKS_DH_N"/>
</dbReference>
<dbReference type="InterPro" id="IPR055123">
    <property type="entry name" value="SpnB-like_Rossmann"/>
</dbReference>
<dbReference type="EMBL" id="JAERRF010000081">
    <property type="protein sequence ID" value="MBL1102808.1"/>
    <property type="molecule type" value="Genomic_DNA"/>
</dbReference>
<dbReference type="RefSeq" id="WP_201883395.1">
    <property type="nucleotide sequence ID" value="NZ_JAERRF010000081.1"/>
</dbReference>
<keyword evidence="4" id="KW-0808">Transferase</keyword>
<evidence type="ECO:0000256" key="2">
    <source>
        <dbReference type="ARBA" id="ARBA00022450"/>
    </source>
</evidence>
<dbReference type="PANTHER" id="PTHR43775">
    <property type="entry name" value="FATTY ACID SYNTHASE"/>
    <property type="match status" value="1"/>
</dbReference>
<dbReference type="SUPFAM" id="SSF52151">
    <property type="entry name" value="FabD/lysophospholipase-like"/>
    <property type="match status" value="1"/>
</dbReference>
<dbReference type="InterPro" id="IPR036291">
    <property type="entry name" value="NAD(P)-bd_dom_sf"/>
</dbReference>
<sequence length="1392" mass="146129">ARQAVEEVLTCLEGRRTKPLVVSHAFHSPLMEPMMAEFREVVASITYALPRIAVVCDTTGLLGDGGELSTPEYWVRHVREAVRFADGVRMLAAQGVTAYLELGPVGVLTPMVQETLEETEIQAVAVAAQRPDRGQPRSLVEALAALWTHGADVDFAALTYGRPVDLPTYAFQRRRYWQQDLPTGGGDPGTWGLVAAGHPMLGAAVPLAGGDGTLLTGSLSVRTHPWLADHVVAGAALVPGTGLVEMAVRAGDEARCPRLEELALRTPLAVPASGSVAVQVRVGEEDDSGRRPVTVYGRPDGEREWTRHADGVLAPQEPGEAPDLAAWPPAGAEPVELDGFYERLAAEGYGYGPAFQGLTAVWQRGDEVFAEVQLAEREQAEAGRFGLHPALLDAALHAGLAAGDPGGEVRLPFVWSGVSLFAEGAAQVRVRLAPQGDGGLTLRLADVEGRPVAEVDRLVTRPVTARQLKRSADHDALLRLDWDLVAADGTVPSGQWTVLDSEGEVPATGAEFRVLTVAPAGTREVRGAVRSETGRVLGALQTWLSDEGPADARLVVVTRDAFTVRAGDAAPDPVHGAVWGLVRSAQTEHPGRFLLVDLEGGADLSDALPAALAADEPQLAVRGGDLLVPRLGRAADGGALIPPAGEHWRLDVTEPGTFENLVLLPAPEKAAPLGPTEIRVAVRAAGLNFRDIMLALDMYPERTAMGGEAAGVVTEVGAEVTDLAPGDRVTGVVPGTLGTTAVTDARTMVRIPDAWTFEQAACVPVAYLTAYYGLADLAGLQSGERVLVHAAAGGVGTAAVQIARHLGAEVFATASPGKWDALRAAGLDATHTASSRTLDFEREFLAATGGRGMDVVLDSLAGEFVDASLRLLPGGGRFVEMGKADLRDPAQVAADHPGITYRAYDMTEAGLDRTQEILTEIVRLFETGELHHPQITAWDIRQAPEAFRYMSQAQHIGKIALTLPSVWNTEGTVLISGGTGTLGALLARHLVAEHGVRHLLLAGRRGLGAPGAAALSEELQAVGAEVSVVACDIADPDAAADLLAKIPADRPLTAVVHLAGVLDDGTIEGLTPQRLDTVLRGKADAALTLHETTRHLDLAAFVMFSSASAALGNAGQANYAAANAFLDSLAQRRRTQGLPGQSLAWGLWSQQGGMADGLGSGELARIARAGLAPITGEQGLALFDAALLTDEPLLLPVRLDDAGLRRHADTVSPLLRGLVRAPVRRAASTADEAAVASEAEALRERLAGLDREGQSRLLLDLVRGHAAKTLGHGGPEAIDPERGFMDGGFDSLTAVELRNRLGAAAGRRLPATLLFDYPAPVPLAEYLRTELVPDAGHAEDGPDQPAARDLTADIDTEQAVSAVDDLDLAGLLRLAHGTTANDAHDESEGQSS</sequence>
<dbReference type="InterPro" id="IPR057326">
    <property type="entry name" value="KR_dom"/>
</dbReference>
<keyword evidence="5" id="KW-0045">Antibiotic biosynthesis</keyword>
<dbReference type="Gene3D" id="3.40.50.720">
    <property type="entry name" value="NAD(P)-binding Rossmann-like Domain"/>
    <property type="match status" value="1"/>
</dbReference>
<evidence type="ECO:0000256" key="5">
    <source>
        <dbReference type="ARBA" id="ARBA00023194"/>
    </source>
</evidence>
<dbReference type="SUPFAM" id="SSF47336">
    <property type="entry name" value="ACP-like"/>
    <property type="match status" value="1"/>
</dbReference>
<dbReference type="InterPro" id="IPR011032">
    <property type="entry name" value="GroES-like_sf"/>
</dbReference>
<dbReference type="SUPFAM" id="SSF51735">
    <property type="entry name" value="NAD(P)-binding Rossmann-fold domains"/>
    <property type="match status" value="3"/>
</dbReference>
<dbReference type="InterPro" id="IPR050091">
    <property type="entry name" value="PKS_NRPS_Biosynth_Enz"/>
</dbReference>
<dbReference type="InterPro" id="IPR013968">
    <property type="entry name" value="PKS_KR"/>
</dbReference>
<dbReference type="SMART" id="SM00829">
    <property type="entry name" value="PKS_ER"/>
    <property type="match status" value="1"/>
</dbReference>
<dbReference type="Pfam" id="PF21089">
    <property type="entry name" value="PKS_DH_N"/>
    <property type="match status" value="1"/>
</dbReference>
<evidence type="ECO:0000256" key="1">
    <source>
        <dbReference type="ARBA" id="ARBA00004792"/>
    </source>
</evidence>
<dbReference type="Gene3D" id="3.30.70.3290">
    <property type="match status" value="1"/>
</dbReference>
<gene>
    <name evidence="10" type="ORF">JK363_40840</name>
</gene>
<dbReference type="SUPFAM" id="SSF50129">
    <property type="entry name" value="GroES-like"/>
    <property type="match status" value="1"/>
</dbReference>
<keyword evidence="3" id="KW-0597">Phosphoprotein</keyword>
<keyword evidence="6" id="KW-0511">Multifunctional enzyme</keyword>
<dbReference type="Pfam" id="PF00550">
    <property type="entry name" value="PP-binding"/>
    <property type="match status" value="1"/>
</dbReference>
<dbReference type="Pfam" id="PF13602">
    <property type="entry name" value="ADH_zinc_N_2"/>
    <property type="match status" value="1"/>
</dbReference>
<reference evidence="10 11" key="1">
    <citation type="submission" date="2021-01" db="EMBL/GenBank/DDBJ databases">
        <title>WGS of actinomycetes isolated from Thailand.</title>
        <authorList>
            <person name="Thawai C."/>
        </authorList>
    </citation>
    <scope>NUCLEOTIDE SEQUENCE [LARGE SCALE GENOMIC DNA]</scope>
    <source>
        <strain evidence="10 11">CA1R205</strain>
    </source>
</reference>
<dbReference type="PROSITE" id="PS52019">
    <property type="entry name" value="PKS_MFAS_DH"/>
    <property type="match status" value="1"/>
</dbReference>
<organism evidence="10 11">
    <name type="scientific">Streptomyces coffeae</name>
    <dbReference type="NCBI Taxonomy" id="621382"/>
    <lineage>
        <taxon>Bacteria</taxon>
        <taxon>Bacillati</taxon>
        <taxon>Actinomycetota</taxon>
        <taxon>Actinomycetes</taxon>
        <taxon>Kitasatosporales</taxon>
        <taxon>Streptomycetaceae</taxon>
        <taxon>Streptomyces</taxon>
    </lineage>
</organism>
<name>A0ABS1NS08_9ACTN</name>
<dbReference type="InterPro" id="IPR020807">
    <property type="entry name" value="PKS_DH"/>
</dbReference>
<dbReference type="SMART" id="SM00822">
    <property type="entry name" value="PKS_KR"/>
    <property type="match status" value="1"/>
</dbReference>
<proteinExistence type="predicted"/>
<dbReference type="Gene3D" id="3.90.180.10">
    <property type="entry name" value="Medium-chain alcohol dehydrogenases, catalytic domain"/>
    <property type="match status" value="1"/>
</dbReference>
<feature type="domain" description="PKS/mFAS DH" evidence="9">
    <location>
        <begin position="198"/>
        <end position="469"/>
    </location>
</feature>
<dbReference type="Pfam" id="PF22953">
    <property type="entry name" value="SpnB_Rossmann"/>
    <property type="match status" value="1"/>
</dbReference>
<dbReference type="Pfam" id="PF08659">
    <property type="entry name" value="KR"/>
    <property type="match status" value="1"/>
</dbReference>
<accession>A0ABS1NS08</accession>
<comment type="pathway">
    <text evidence="1">Antibiotic biosynthesis.</text>
</comment>
<dbReference type="SMART" id="SM00827">
    <property type="entry name" value="PKS_AT"/>
    <property type="match status" value="1"/>
</dbReference>
<feature type="active site" description="Proton donor; for dehydratase activity" evidence="7">
    <location>
        <position position="393"/>
    </location>
</feature>
<evidence type="ECO:0000256" key="4">
    <source>
        <dbReference type="ARBA" id="ARBA00022679"/>
    </source>
</evidence>
<evidence type="ECO:0000259" key="8">
    <source>
        <dbReference type="PROSITE" id="PS50075"/>
    </source>
</evidence>
<evidence type="ECO:0000256" key="7">
    <source>
        <dbReference type="PROSITE-ProRule" id="PRU01363"/>
    </source>
</evidence>
<keyword evidence="11" id="KW-1185">Reference proteome</keyword>
<dbReference type="InterPro" id="IPR036736">
    <property type="entry name" value="ACP-like_sf"/>
</dbReference>
<feature type="region of interest" description="C-terminal hotdog fold" evidence="7">
    <location>
        <begin position="332"/>
        <end position="469"/>
    </location>
</feature>
<evidence type="ECO:0000313" key="10">
    <source>
        <dbReference type="EMBL" id="MBL1102808.1"/>
    </source>
</evidence>
<dbReference type="InterPro" id="IPR001227">
    <property type="entry name" value="Ac_transferase_dom_sf"/>
</dbReference>
<dbReference type="InterPro" id="IPR020806">
    <property type="entry name" value="PKS_PP-bd"/>
</dbReference>
<evidence type="ECO:0000256" key="6">
    <source>
        <dbReference type="ARBA" id="ARBA00023268"/>
    </source>
</evidence>
<dbReference type="Gene3D" id="3.10.129.110">
    <property type="entry name" value="Polyketide synthase dehydratase"/>
    <property type="match status" value="1"/>
</dbReference>
<dbReference type="InterPro" id="IPR009081">
    <property type="entry name" value="PP-bd_ACP"/>
</dbReference>
<dbReference type="SMART" id="SM00823">
    <property type="entry name" value="PKS_PP"/>
    <property type="match status" value="1"/>
</dbReference>
<dbReference type="InterPro" id="IPR049551">
    <property type="entry name" value="PKS_DH_C"/>
</dbReference>
<dbReference type="SMART" id="SM01294">
    <property type="entry name" value="PKS_PP_betabranch"/>
    <property type="match status" value="1"/>
</dbReference>
<evidence type="ECO:0000313" key="11">
    <source>
        <dbReference type="Proteomes" id="UP000634229"/>
    </source>
</evidence>
<dbReference type="Gene3D" id="3.40.50.11460">
    <property type="match status" value="1"/>
</dbReference>
<dbReference type="Pfam" id="PF14765">
    <property type="entry name" value="PS-DH"/>
    <property type="match status" value="1"/>
</dbReference>
<keyword evidence="2" id="KW-0596">Phosphopantetheine</keyword>
<dbReference type="InterPro" id="IPR013154">
    <property type="entry name" value="ADH-like_N"/>
</dbReference>
<dbReference type="Pfam" id="PF08240">
    <property type="entry name" value="ADH_N"/>
    <property type="match status" value="1"/>
</dbReference>
<feature type="non-terminal residue" evidence="10">
    <location>
        <position position="1"/>
    </location>
</feature>
<dbReference type="InterPro" id="IPR014043">
    <property type="entry name" value="Acyl_transferase_dom"/>
</dbReference>
<comment type="caution">
    <text evidence="10">The sequence shown here is derived from an EMBL/GenBank/DDBJ whole genome shotgun (WGS) entry which is preliminary data.</text>
</comment>
<dbReference type="Proteomes" id="UP000634229">
    <property type="component" value="Unassembled WGS sequence"/>
</dbReference>
<evidence type="ECO:0000256" key="3">
    <source>
        <dbReference type="ARBA" id="ARBA00022553"/>
    </source>
</evidence>
<dbReference type="CDD" id="cd08956">
    <property type="entry name" value="KR_3_FAS_SDR_x"/>
    <property type="match status" value="1"/>
</dbReference>
<dbReference type="Gene3D" id="1.10.1200.10">
    <property type="entry name" value="ACP-like"/>
    <property type="match status" value="1"/>
</dbReference>
<dbReference type="Gene3D" id="3.40.366.10">
    <property type="entry name" value="Malonyl-Coenzyme A Acyl Carrier Protein, domain 2"/>
    <property type="match status" value="1"/>
</dbReference>
<dbReference type="PROSITE" id="PS50075">
    <property type="entry name" value="CARRIER"/>
    <property type="match status" value="1"/>
</dbReference>
<dbReference type="InterPro" id="IPR002364">
    <property type="entry name" value="Quin_OxRdtase/zeta-crystal_CS"/>
</dbReference>
<feature type="region of interest" description="N-terminal hotdog fold" evidence="7">
    <location>
        <begin position="198"/>
        <end position="320"/>
    </location>
</feature>
<dbReference type="SMART" id="SM00826">
    <property type="entry name" value="PKS_DH"/>
    <property type="match status" value="1"/>
</dbReference>
<dbReference type="InterPro" id="IPR049900">
    <property type="entry name" value="PKS_mFAS_DH"/>
</dbReference>
<protein>
    <submittedName>
        <fullName evidence="10">SDR family NAD(P)-dependent oxidoreductase</fullName>
    </submittedName>
</protein>
<dbReference type="Pfam" id="PF00698">
    <property type="entry name" value="Acyl_transf_1"/>
    <property type="match status" value="1"/>
</dbReference>
<dbReference type="CDD" id="cd05195">
    <property type="entry name" value="enoyl_red"/>
    <property type="match status" value="1"/>
</dbReference>
<dbReference type="InterPro" id="IPR020843">
    <property type="entry name" value="ER"/>
</dbReference>
<dbReference type="InterPro" id="IPR042104">
    <property type="entry name" value="PKS_dehydratase_sf"/>
</dbReference>
<feature type="domain" description="Carrier" evidence="8">
    <location>
        <begin position="1256"/>
        <end position="1331"/>
    </location>
</feature>
<dbReference type="PANTHER" id="PTHR43775:SF51">
    <property type="entry name" value="INACTIVE PHENOLPHTHIOCEROL SYNTHESIS POLYKETIDE SYNTHASE TYPE I PKS1-RELATED"/>
    <property type="match status" value="1"/>
</dbReference>
<dbReference type="InterPro" id="IPR016035">
    <property type="entry name" value="Acyl_Trfase/lysoPLipase"/>
</dbReference>